<proteinExistence type="predicted"/>
<name>A0A3P9BFH0_9CICH</name>
<feature type="transmembrane region" description="Helical" evidence="1">
    <location>
        <begin position="38"/>
        <end position="57"/>
    </location>
</feature>
<keyword evidence="1" id="KW-0812">Transmembrane</keyword>
<organism evidence="2 3">
    <name type="scientific">Maylandia zebra</name>
    <name type="common">zebra mbuna</name>
    <dbReference type="NCBI Taxonomy" id="106582"/>
    <lineage>
        <taxon>Eukaryota</taxon>
        <taxon>Metazoa</taxon>
        <taxon>Chordata</taxon>
        <taxon>Craniata</taxon>
        <taxon>Vertebrata</taxon>
        <taxon>Euteleostomi</taxon>
        <taxon>Actinopterygii</taxon>
        <taxon>Neopterygii</taxon>
        <taxon>Teleostei</taxon>
        <taxon>Neoteleostei</taxon>
        <taxon>Acanthomorphata</taxon>
        <taxon>Ovalentaria</taxon>
        <taxon>Cichlomorphae</taxon>
        <taxon>Cichliformes</taxon>
        <taxon>Cichlidae</taxon>
        <taxon>African cichlids</taxon>
        <taxon>Pseudocrenilabrinae</taxon>
        <taxon>Haplochromini</taxon>
        <taxon>Maylandia</taxon>
        <taxon>Maylandia zebra complex</taxon>
    </lineage>
</organism>
<reference evidence="2" key="3">
    <citation type="submission" date="2025-09" db="UniProtKB">
        <authorList>
            <consortium name="Ensembl"/>
        </authorList>
    </citation>
    <scope>IDENTIFICATION</scope>
</reference>
<evidence type="ECO:0000313" key="2">
    <source>
        <dbReference type="Ensembl" id="ENSMZEP00005008638.1"/>
    </source>
</evidence>
<keyword evidence="1" id="KW-1133">Transmembrane helix</keyword>
<sequence>MASALEQFVNNVRQLSAQGRVDKLIRAQAAGRRRKKEVYMVLILFFSCVSVSSNTLYEQQKQSISNTQQQLQSSISVCPGICSDSLTAQK</sequence>
<protein>
    <submittedName>
        <fullName evidence="2">Uncharacterized protein</fullName>
    </submittedName>
</protein>
<keyword evidence="3" id="KW-1185">Reference proteome</keyword>
<reference evidence="2" key="2">
    <citation type="submission" date="2025-08" db="UniProtKB">
        <authorList>
            <consortium name="Ensembl"/>
        </authorList>
    </citation>
    <scope>IDENTIFICATION</scope>
</reference>
<evidence type="ECO:0000256" key="1">
    <source>
        <dbReference type="SAM" id="Phobius"/>
    </source>
</evidence>
<dbReference type="Proteomes" id="UP000265160">
    <property type="component" value="LG8"/>
</dbReference>
<reference evidence="2 3" key="1">
    <citation type="journal article" date="2014" name="Nature">
        <title>The genomic substrate for adaptive radiation in African cichlid fish.</title>
        <authorList>
            <person name="Brawand D."/>
            <person name="Wagner C.E."/>
            <person name="Li Y.I."/>
            <person name="Malinsky M."/>
            <person name="Keller I."/>
            <person name="Fan S."/>
            <person name="Simakov O."/>
            <person name="Ng A.Y."/>
            <person name="Lim Z.W."/>
            <person name="Bezault E."/>
            <person name="Turner-Maier J."/>
            <person name="Johnson J."/>
            <person name="Alcazar R."/>
            <person name="Noh H.J."/>
            <person name="Russell P."/>
            <person name="Aken B."/>
            <person name="Alfoldi J."/>
            <person name="Amemiya C."/>
            <person name="Azzouzi N."/>
            <person name="Baroiller J.F."/>
            <person name="Barloy-Hubler F."/>
            <person name="Berlin A."/>
            <person name="Bloomquist R."/>
            <person name="Carleton K.L."/>
            <person name="Conte M.A."/>
            <person name="D'Cotta H."/>
            <person name="Eshel O."/>
            <person name="Gaffney L."/>
            <person name="Galibert F."/>
            <person name="Gante H.F."/>
            <person name="Gnerre S."/>
            <person name="Greuter L."/>
            <person name="Guyon R."/>
            <person name="Haddad N.S."/>
            <person name="Haerty W."/>
            <person name="Harris R.M."/>
            <person name="Hofmann H.A."/>
            <person name="Hourlier T."/>
            <person name="Hulata G."/>
            <person name="Jaffe D.B."/>
            <person name="Lara M."/>
            <person name="Lee A.P."/>
            <person name="MacCallum I."/>
            <person name="Mwaiko S."/>
            <person name="Nikaido M."/>
            <person name="Nishihara H."/>
            <person name="Ozouf-Costaz C."/>
            <person name="Penman D.J."/>
            <person name="Przybylski D."/>
            <person name="Rakotomanga M."/>
            <person name="Renn S.C.P."/>
            <person name="Ribeiro F.J."/>
            <person name="Ron M."/>
            <person name="Salzburger W."/>
            <person name="Sanchez-Pulido L."/>
            <person name="Santos M.E."/>
            <person name="Searle S."/>
            <person name="Sharpe T."/>
            <person name="Swofford R."/>
            <person name="Tan F.J."/>
            <person name="Williams L."/>
            <person name="Young S."/>
            <person name="Yin S."/>
            <person name="Okada N."/>
            <person name="Kocher T.D."/>
            <person name="Miska E.A."/>
            <person name="Lander E.S."/>
            <person name="Venkatesh B."/>
            <person name="Fernald R.D."/>
            <person name="Meyer A."/>
            <person name="Ponting C.P."/>
            <person name="Streelman J.T."/>
            <person name="Lindblad-Toh K."/>
            <person name="Seehausen O."/>
            <person name="Di Palma F."/>
        </authorList>
    </citation>
    <scope>NUCLEOTIDE SEQUENCE</scope>
</reference>
<dbReference type="AlphaFoldDB" id="A0A3P9BFH0"/>
<keyword evidence="1" id="KW-0472">Membrane</keyword>
<evidence type="ECO:0000313" key="3">
    <source>
        <dbReference type="Proteomes" id="UP000265160"/>
    </source>
</evidence>
<accession>A0A3P9BFH0</accession>
<dbReference type="Ensembl" id="ENSMZET00005008978.1">
    <property type="protein sequence ID" value="ENSMZEP00005008638.1"/>
    <property type="gene ID" value="ENSMZEG00005006574.1"/>
</dbReference>